<feature type="transmembrane region" description="Helical" evidence="5">
    <location>
        <begin position="21"/>
        <end position="42"/>
    </location>
</feature>
<evidence type="ECO:0000256" key="1">
    <source>
        <dbReference type="ARBA" id="ARBA00004651"/>
    </source>
</evidence>
<name>A0ABS5TTC6_9ACTN</name>
<dbReference type="Proteomes" id="UP001197247">
    <property type="component" value="Unassembled WGS sequence"/>
</dbReference>
<feature type="transmembrane region" description="Helical" evidence="5">
    <location>
        <begin position="403"/>
        <end position="426"/>
    </location>
</feature>
<dbReference type="Gene3D" id="1.20.1250.20">
    <property type="entry name" value="MFS general substrate transporter like domains"/>
    <property type="match status" value="1"/>
</dbReference>
<dbReference type="InterPro" id="IPR020846">
    <property type="entry name" value="MFS_dom"/>
</dbReference>
<protein>
    <submittedName>
        <fullName evidence="7">MFS transporter</fullName>
    </submittedName>
</protein>
<feature type="transmembrane region" description="Helical" evidence="5">
    <location>
        <begin position="308"/>
        <end position="325"/>
    </location>
</feature>
<dbReference type="EMBL" id="JAHBAY010000023">
    <property type="protein sequence ID" value="MBT0774045.1"/>
    <property type="molecule type" value="Genomic_DNA"/>
</dbReference>
<accession>A0ABS5TTC6</accession>
<organism evidence="7 8">
    <name type="scientific">Kineosporia corallincola</name>
    <dbReference type="NCBI Taxonomy" id="2835133"/>
    <lineage>
        <taxon>Bacteria</taxon>
        <taxon>Bacillati</taxon>
        <taxon>Actinomycetota</taxon>
        <taxon>Actinomycetes</taxon>
        <taxon>Kineosporiales</taxon>
        <taxon>Kineosporiaceae</taxon>
        <taxon>Kineosporia</taxon>
    </lineage>
</organism>
<evidence type="ECO:0000313" key="8">
    <source>
        <dbReference type="Proteomes" id="UP001197247"/>
    </source>
</evidence>
<feature type="transmembrane region" description="Helical" evidence="5">
    <location>
        <begin position="369"/>
        <end position="391"/>
    </location>
</feature>
<proteinExistence type="predicted"/>
<dbReference type="PANTHER" id="PTHR23501:SF154">
    <property type="entry name" value="MULTIDRUG-EFFLUX TRANSPORTER RV1634-RELATED"/>
    <property type="match status" value="1"/>
</dbReference>
<feature type="transmembrane region" description="Helical" evidence="5">
    <location>
        <begin position="337"/>
        <end position="357"/>
    </location>
</feature>
<comment type="caution">
    <text evidence="7">The sequence shown here is derived from an EMBL/GenBank/DDBJ whole genome shotgun (WGS) entry which is preliminary data.</text>
</comment>
<keyword evidence="3 5" id="KW-1133">Transmembrane helix</keyword>
<sequence>MPQHDAAPASLSPYLTTISGIVTLITLIAFEAVAVSTAMPVITRELDAVRQIGFGSSVFIAAQLLGVVLAGSWCDISGTRWPVRTGLMLFGAGQLICGLAPVFGVLLAGRALAGGGAGLLVVAMYVVIADVFPGEVRPRVFSFVSAAWVVPGIVGPALAGWLAENVTWRLVFLLVVPLAVPPALALLPKLRSAGGSSEQTGVSRAQLRTRALCGVAATAGVLTLQWGLGRVGAAVGTAWALAAAGVVLGLVLVVAGVRPLVPSGTLLLRRGLPTVIAMRGLFAGMFIGTESFIPLMLISQHGFPADRAGLALTGGILGWTIGTYIQARPSLRLPRHLFFVIGASIIGVSLLGLTLLIRPPASGWLVLPLWVFCAVGMGLAMASTSVLTLGYSEAGQEGRNSSALQLSDALGSALGIGLTGAAFAAWHDPVGGDAALFTIMWLAAGGFALLVALAGFRARPVPA</sequence>
<feature type="transmembrane region" description="Helical" evidence="5">
    <location>
        <begin position="209"/>
        <end position="228"/>
    </location>
</feature>
<feature type="transmembrane region" description="Helical" evidence="5">
    <location>
        <begin position="140"/>
        <end position="162"/>
    </location>
</feature>
<feature type="transmembrane region" description="Helical" evidence="5">
    <location>
        <begin position="86"/>
        <end position="106"/>
    </location>
</feature>
<dbReference type="PANTHER" id="PTHR23501">
    <property type="entry name" value="MAJOR FACILITATOR SUPERFAMILY"/>
    <property type="match status" value="1"/>
</dbReference>
<comment type="subcellular location">
    <subcellularLocation>
        <location evidence="1">Cell membrane</location>
        <topology evidence="1">Multi-pass membrane protein</topology>
    </subcellularLocation>
</comment>
<dbReference type="RefSeq" id="WP_214160586.1">
    <property type="nucleotide sequence ID" value="NZ_JAHBAY010000023.1"/>
</dbReference>
<evidence type="ECO:0000256" key="3">
    <source>
        <dbReference type="ARBA" id="ARBA00022989"/>
    </source>
</evidence>
<dbReference type="InterPro" id="IPR011701">
    <property type="entry name" value="MFS"/>
</dbReference>
<keyword evidence="2 5" id="KW-0812">Transmembrane</keyword>
<dbReference type="InterPro" id="IPR036259">
    <property type="entry name" value="MFS_trans_sf"/>
</dbReference>
<dbReference type="SUPFAM" id="SSF103473">
    <property type="entry name" value="MFS general substrate transporter"/>
    <property type="match status" value="1"/>
</dbReference>
<reference evidence="7 8" key="1">
    <citation type="submission" date="2021-05" db="EMBL/GenBank/DDBJ databases">
        <title>Kineosporia and Streptomyces sp. nov. two new marine actinobacteria isolated from Coral.</title>
        <authorList>
            <person name="Buangrab K."/>
            <person name="Sutthacheep M."/>
            <person name="Yeemin T."/>
            <person name="Harunari E."/>
            <person name="Igarashi Y."/>
            <person name="Kanchanasin P."/>
            <person name="Tanasupawat S."/>
            <person name="Phongsopitanun W."/>
        </authorList>
    </citation>
    <scope>NUCLEOTIDE SEQUENCE [LARGE SCALE GENOMIC DNA]</scope>
    <source>
        <strain evidence="7 8">J2-2</strain>
    </source>
</reference>
<feature type="transmembrane region" description="Helical" evidence="5">
    <location>
        <begin position="234"/>
        <end position="255"/>
    </location>
</feature>
<feature type="transmembrane region" description="Helical" evidence="5">
    <location>
        <begin position="54"/>
        <end position="74"/>
    </location>
</feature>
<feature type="transmembrane region" description="Helical" evidence="5">
    <location>
        <begin position="438"/>
        <end position="456"/>
    </location>
</feature>
<evidence type="ECO:0000256" key="2">
    <source>
        <dbReference type="ARBA" id="ARBA00022692"/>
    </source>
</evidence>
<keyword evidence="4 5" id="KW-0472">Membrane</keyword>
<dbReference type="Pfam" id="PF07690">
    <property type="entry name" value="MFS_1"/>
    <property type="match status" value="1"/>
</dbReference>
<evidence type="ECO:0000256" key="5">
    <source>
        <dbReference type="SAM" id="Phobius"/>
    </source>
</evidence>
<feature type="transmembrane region" description="Helical" evidence="5">
    <location>
        <begin position="112"/>
        <end position="133"/>
    </location>
</feature>
<evidence type="ECO:0000259" key="6">
    <source>
        <dbReference type="PROSITE" id="PS50850"/>
    </source>
</evidence>
<keyword evidence="8" id="KW-1185">Reference proteome</keyword>
<evidence type="ECO:0000256" key="4">
    <source>
        <dbReference type="ARBA" id="ARBA00023136"/>
    </source>
</evidence>
<gene>
    <name evidence="7" type="ORF">KIH74_34185</name>
</gene>
<evidence type="ECO:0000313" key="7">
    <source>
        <dbReference type="EMBL" id="MBT0774045.1"/>
    </source>
</evidence>
<feature type="transmembrane region" description="Helical" evidence="5">
    <location>
        <begin position="276"/>
        <end position="296"/>
    </location>
</feature>
<dbReference type="PROSITE" id="PS50850">
    <property type="entry name" value="MFS"/>
    <property type="match status" value="1"/>
</dbReference>
<feature type="domain" description="Major facilitator superfamily (MFS) profile" evidence="6">
    <location>
        <begin position="17"/>
        <end position="463"/>
    </location>
</feature>
<dbReference type="Gene3D" id="1.20.1720.10">
    <property type="entry name" value="Multidrug resistance protein D"/>
    <property type="match status" value="1"/>
</dbReference>
<feature type="transmembrane region" description="Helical" evidence="5">
    <location>
        <begin position="168"/>
        <end position="188"/>
    </location>
</feature>